<dbReference type="InterPro" id="IPR013783">
    <property type="entry name" value="Ig-like_fold"/>
</dbReference>
<evidence type="ECO:0000256" key="5">
    <source>
        <dbReference type="ARBA" id="ARBA00022801"/>
    </source>
</evidence>
<evidence type="ECO:0000313" key="10">
    <source>
        <dbReference type="Proteomes" id="UP000475117"/>
    </source>
</evidence>
<evidence type="ECO:0000256" key="3">
    <source>
        <dbReference type="ARBA" id="ARBA00022723"/>
    </source>
</evidence>
<accession>A0A6B3LEL9</accession>
<keyword evidence="6" id="KW-0106">Calcium</keyword>
<dbReference type="Pfam" id="PF00884">
    <property type="entry name" value="Sulfatase"/>
    <property type="match status" value="1"/>
</dbReference>
<dbReference type="PANTHER" id="PTHR42693:SF42">
    <property type="entry name" value="ARYLSULFATASE G"/>
    <property type="match status" value="1"/>
</dbReference>
<dbReference type="GO" id="GO:0004065">
    <property type="term" value="F:arylsulfatase activity"/>
    <property type="evidence" value="ECO:0007669"/>
    <property type="project" value="TreeGrafter"/>
</dbReference>
<dbReference type="InterPro" id="IPR017850">
    <property type="entry name" value="Alkaline_phosphatase_core_sf"/>
</dbReference>
<feature type="domain" description="Sulfatase N-terminal" evidence="8">
    <location>
        <begin position="296"/>
        <end position="654"/>
    </location>
</feature>
<feature type="region of interest" description="Disordered" evidence="7">
    <location>
        <begin position="782"/>
        <end position="827"/>
    </location>
</feature>
<dbReference type="GO" id="GO:0016740">
    <property type="term" value="F:transferase activity"/>
    <property type="evidence" value="ECO:0007669"/>
    <property type="project" value="UniProtKB-KW"/>
</dbReference>
<keyword evidence="9" id="KW-0808">Transferase</keyword>
<protein>
    <submittedName>
        <fullName evidence="9">Sulfatase-like hydrolase/transferase</fullName>
    </submittedName>
</protein>
<evidence type="ECO:0000256" key="6">
    <source>
        <dbReference type="ARBA" id="ARBA00022837"/>
    </source>
</evidence>
<dbReference type="RefSeq" id="WP_164364581.1">
    <property type="nucleotide sequence ID" value="NZ_CP066776.1"/>
</dbReference>
<dbReference type="Gene3D" id="3.30.1120.10">
    <property type="match status" value="1"/>
</dbReference>
<reference evidence="9 10" key="1">
    <citation type="submission" date="2020-12" db="EMBL/GenBank/DDBJ databases">
        <title>Sulforoseuscoccus oceanibium gen. nov., sp. nov., a representative of the phylum Verrucomicrobia with special cytoplasmic membrane, and proposal of Sulforoseuscoccusaceae fam. nov.</title>
        <authorList>
            <person name="Xi F."/>
        </authorList>
    </citation>
    <scope>NUCLEOTIDE SEQUENCE [LARGE SCALE GENOMIC DNA]</scope>
    <source>
        <strain evidence="9 10">T37</strain>
    </source>
</reference>
<dbReference type="AlphaFoldDB" id="A0A6B3LEL9"/>
<dbReference type="InterPro" id="IPR050738">
    <property type="entry name" value="Sulfatase"/>
</dbReference>
<evidence type="ECO:0000256" key="7">
    <source>
        <dbReference type="SAM" id="MobiDB-lite"/>
    </source>
</evidence>
<gene>
    <name evidence="9" type="ORF">G3M56_004550</name>
</gene>
<keyword evidence="4" id="KW-0732">Signal</keyword>
<dbReference type="Gene3D" id="2.60.40.10">
    <property type="entry name" value="Immunoglobulins"/>
    <property type="match status" value="1"/>
</dbReference>
<evidence type="ECO:0000313" key="9">
    <source>
        <dbReference type="EMBL" id="QQL45858.1"/>
    </source>
</evidence>
<keyword evidence="10" id="KW-1185">Reference proteome</keyword>
<dbReference type="GO" id="GO:0046872">
    <property type="term" value="F:metal ion binding"/>
    <property type="evidence" value="ECO:0007669"/>
    <property type="project" value="UniProtKB-KW"/>
</dbReference>
<evidence type="ECO:0000256" key="1">
    <source>
        <dbReference type="ARBA" id="ARBA00001913"/>
    </source>
</evidence>
<comment type="similarity">
    <text evidence="2">Belongs to the sulfatase family.</text>
</comment>
<organism evidence="9 10">
    <name type="scientific">Sulfuriroseicoccus oceanibius</name>
    <dbReference type="NCBI Taxonomy" id="2707525"/>
    <lineage>
        <taxon>Bacteria</taxon>
        <taxon>Pseudomonadati</taxon>
        <taxon>Verrucomicrobiota</taxon>
        <taxon>Verrucomicrobiia</taxon>
        <taxon>Verrucomicrobiales</taxon>
        <taxon>Verrucomicrobiaceae</taxon>
        <taxon>Sulfuriroseicoccus</taxon>
    </lineage>
</organism>
<dbReference type="SUPFAM" id="SSF53649">
    <property type="entry name" value="Alkaline phosphatase-like"/>
    <property type="match status" value="1"/>
</dbReference>
<dbReference type="PANTHER" id="PTHR42693">
    <property type="entry name" value="ARYLSULFATASE FAMILY MEMBER"/>
    <property type="match status" value="1"/>
</dbReference>
<keyword evidence="5 9" id="KW-0378">Hydrolase</keyword>
<feature type="region of interest" description="Disordered" evidence="7">
    <location>
        <begin position="380"/>
        <end position="403"/>
    </location>
</feature>
<name>A0A6B3LEL9_9BACT</name>
<sequence>MAAVLWQPISARSASSVINVAWNHTSTTVTAFDSEPDGEVVSAGSNGSAYWNQIRQDEQGATFADLAMKYSDGSDAPVTVSATSGYTGHSGVSWSGKGDDFVMMDGWYGFKDGEKVAVSGVPAEWAADGYSVVIYGDSDAVSRTMRYTINGVTKTIVDAGTFGGTFVDGGNRVVFDGLSQTSFEITGNADGTPGRSAINGLQIIRGGQQQEPQVGAFDADDLYVGEGESVVLSWQVTGADSVTITPWPGDVSSLTEGGGGSVSVSVNQSTTFTLEAGNALGSVSESVTVHVGPERPNILLFLVDDMGTQDTSEPFQVNAQGEDVPTAQNALYRTPQMTLLANQGVKFTSAYAMPVCSPTRCSLMNGQNSVRHHVTNWTAPRVSPDGGGETGQNHVTSHNSPREWRRAGLDTSKPTLPALLSGAGYRSIHVGKGHFGNATDHNADPLLCGFDVNIGGKQIGQPGSYFGTANYGSGNFQVPHLEAYHGTNTFLTEALTLEMNRAIEGAVNDGVPFFAYMSHYALHAPFHEDPRFAGNYPSLSGSNGAYATLIEGMDKSLGDIRAKLEQLGVAEETLVIFLSDNGSDNPMANASAPLRGKKGQKWEGGSRVPMIVAWSKIDPNSSFQSRLSIPANRHEDDLVAVFDLFPTILNIAGVEYDQQVDGYDLQEYFKGNAGTHRPQELLIHFPHDHNSDYYTLLRVGEYKLIYTYHTDTFELYNVVSDIGESVDLAAAEPERVMEMARKMARQLAEHGAQWPTYEASPTDIDDPLVMPQIAGVDVDRDGIADNTEDANQNGLVDPGETDPDNDNSDGDNVPDGEEARIGTDPLDASSRFDVVPVVRGDGQLELNWPSAAGASFTIRSSGDLIDWSTVVADSVPAAGDGASATTYVVAGSEADRVFYRVELD</sequence>
<evidence type="ECO:0000256" key="2">
    <source>
        <dbReference type="ARBA" id="ARBA00008779"/>
    </source>
</evidence>
<feature type="compositionally biased region" description="Acidic residues" evidence="7">
    <location>
        <begin position="799"/>
        <end position="816"/>
    </location>
</feature>
<evidence type="ECO:0000259" key="8">
    <source>
        <dbReference type="Pfam" id="PF00884"/>
    </source>
</evidence>
<dbReference type="InterPro" id="IPR000917">
    <property type="entry name" value="Sulfatase_N"/>
</dbReference>
<comment type="cofactor">
    <cofactor evidence="1">
        <name>Ca(2+)</name>
        <dbReference type="ChEBI" id="CHEBI:29108"/>
    </cofactor>
</comment>
<proteinExistence type="inferred from homology"/>
<dbReference type="Gene3D" id="3.40.720.10">
    <property type="entry name" value="Alkaline Phosphatase, subunit A"/>
    <property type="match status" value="1"/>
</dbReference>
<dbReference type="KEGG" id="soa:G3M56_004550"/>
<dbReference type="EMBL" id="CP066776">
    <property type="protein sequence ID" value="QQL45858.1"/>
    <property type="molecule type" value="Genomic_DNA"/>
</dbReference>
<evidence type="ECO:0000256" key="4">
    <source>
        <dbReference type="ARBA" id="ARBA00022729"/>
    </source>
</evidence>
<dbReference type="Proteomes" id="UP000475117">
    <property type="component" value="Chromosome"/>
</dbReference>
<keyword evidence="3" id="KW-0479">Metal-binding</keyword>